<dbReference type="AlphaFoldDB" id="A0A1V6QSV4"/>
<dbReference type="STRING" id="60172.A0A1V6QSV4"/>
<accession>A0A1V6QSV4</accession>
<evidence type="ECO:0000313" key="2">
    <source>
        <dbReference type="Proteomes" id="UP000191612"/>
    </source>
</evidence>
<keyword evidence="2" id="KW-1185">Reference proteome</keyword>
<evidence type="ECO:0000313" key="1">
    <source>
        <dbReference type="EMBL" id="OQD92087.1"/>
    </source>
</evidence>
<dbReference type="EMBL" id="MDYO01000045">
    <property type="protein sequence ID" value="OQD92087.1"/>
    <property type="molecule type" value="Genomic_DNA"/>
</dbReference>
<comment type="caution">
    <text evidence="1">The sequence shown here is derived from an EMBL/GenBank/DDBJ whole genome shotgun (WGS) entry which is preliminary data.</text>
</comment>
<organism evidence="1 2">
    <name type="scientific">Penicillium solitum</name>
    <dbReference type="NCBI Taxonomy" id="60172"/>
    <lineage>
        <taxon>Eukaryota</taxon>
        <taxon>Fungi</taxon>
        <taxon>Dikarya</taxon>
        <taxon>Ascomycota</taxon>
        <taxon>Pezizomycotina</taxon>
        <taxon>Eurotiomycetes</taxon>
        <taxon>Eurotiomycetidae</taxon>
        <taxon>Eurotiales</taxon>
        <taxon>Aspergillaceae</taxon>
        <taxon>Penicillium</taxon>
    </lineage>
</organism>
<dbReference type="OrthoDB" id="4358740at2759"/>
<proteinExistence type="predicted"/>
<dbReference type="Proteomes" id="UP000191612">
    <property type="component" value="Unassembled WGS sequence"/>
</dbReference>
<protein>
    <submittedName>
        <fullName evidence="1">Uncharacterized protein</fullName>
    </submittedName>
</protein>
<gene>
    <name evidence="1" type="ORF">PENSOL_c045G02465</name>
</gene>
<name>A0A1V6QSV4_9EURO</name>
<sequence length="163" mass="18255">MSQGNPLRVLVIVSHRSSQISKAQNNPEVLLPKAIRLLKSSHLYIPQEAHPTTKLVAAQKWRTRVFFVFDICHTAYDAKLGHLPEQNKLPVAVVHLSKKNTAYVANAWLSKRVNRDIALFHNANGFGAVPPFVEDHTVGKPPEYMNPRDISLLQASCVSRCLD</sequence>
<reference evidence="2" key="1">
    <citation type="journal article" date="2017" name="Nat. Microbiol.">
        <title>Global analysis of biosynthetic gene clusters reveals vast potential of secondary metabolite production in Penicillium species.</title>
        <authorList>
            <person name="Nielsen J.C."/>
            <person name="Grijseels S."/>
            <person name="Prigent S."/>
            <person name="Ji B."/>
            <person name="Dainat J."/>
            <person name="Nielsen K.F."/>
            <person name="Frisvad J.C."/>
            <person name="Workman M."/>
            <person name="Nielsen J."/>
        </authorList>
    </citation>
    <scope>NUCLEOTIDE SEQUENCE [LARGE SCALE GENOMIC DNA]</scope>
    <source>
        <strain evidence="2">IBT 29525</strain>
    </source>
</reference>